<sequence length="200" mass="23104">MPIICVEGPQAVGKTTVCLELQDLYGACVISNTPFKQPADVWEQCAYQMERWQRAVEKSKEVAVVVLDGDVFSPLVELSCLEQPENVNRSIELFHHAFLDKKIGFPDQYFYLQASAKTIQKRRKMQYISTGYKGIQGSNGYYQGLSAFLNDRFHYIHALHEHKSARQVMRGLSVNLSHRYDGETFQRMRTLLHQETEIRK</sequence>
<evidence type="ECO:0000313" key="2">
    <source>
        <dbReference type="Proteomes" id="UP000275076"/>
    </source>
</evidence>
<dbReference type="OrthoDB" id="8281890at2"/>
<name>A0A3R9P2M5_9BACI</name>
<dbReference type="SUPFAM" id="SSF52540">
    <property type="entry name" value="P-loop containing nucleoside triphosphate hydrolases"/>
    <property type="match status" value="1"/>
</dbReference>
<dbReference type="AlphaFoldDB" id="A0A3R9P2M5"/>
<comment type="caution">
    <text evidence="1">The sequence shown here is derived from an EMBL/GenBank/DDBJ whole genome shotgun (WGS) entry which is preliminary data.</text>
</comment>
<evidence type="ECO:0008006" key="3">
    <source>
        <dbReference type="Google" id="ProtNLM"/>
    </source>
</evidence>
<organism evidence="1 2">
    <name type="scientific">Salibacterium salarium</name>
    <dbReference type="NCBI Taxonomy" id="284579"/>
    <lineage>
        <taxon>Bacteria</taxon>
        <taxon>Bacillati</taxon>
        <taxon>Bacillota</taxon>
        <taxon>Bacilli</taxon>
        <taxon>Bacillales</taxon>
        <taxon>Bacillaceae</taxon>
    </lineage>
</organism>
<dbReference type="InterPro" id="IPR027417">
    <property type="entry name" value="P-loop_NTPase"/>
</dbReference>
<protein>
    <recommendedName>
        <fullName evidence="3">AAA domain-containing protein</fullName>
    </recommendedName>
</protein>
<keyword evidence="2" id="KW-1185">Reference proteome</keyword>
<proteinExistence type="predicted"/>
<dbReference type="RefSeq" id="WP_125563676.1">
    <property type="nucleotide sequence ID" value="NZ_RBVX01000156.1"/>
</dbReference>
<dbReference type="EMBL" id="RBVX01000156">
    <property type="protein sequence ID" value="RSL28789.1"/>
    <property type="molecule type" value="Genomic_DNA"/>
</dbReference>
<dbReference type="Proteomes" id="UP000275076">
    <property type="component" value="Unassembled WGS sequence"/>
</dbReference>
<accession>A0A3R9P2M5</accession>
<dbReference type="Gene3D" id="3.40.50.300">
    <property type="entry name" value="P-loop containing nucleotide triphosphate hydrolases"/>
    <property type="match status" value="1"/>
</dbReference>
<evidence type="ECO:0000313" key="1">
    <source>
        <dbReference type="EMBL" id="RSL28789.1"/>
    </source>
</evidence>
<reference evidence="1 2" key="1">
    <citation type="submission" date="2018-10" db="EMBL/GenBank/DDBJ databases">
        <title>Draft genome sequence of Bacillus salarius IM0101, isolated from a hypersaline soil in Inner Mongolia, China.</title>
        <authorList>
            <person name="Yamprayoonswat W."/>
            <person name="Boonvisut S."/>
            <person name="Jumpathong W."/>
            <person name="Sittihan S."/>
            <person name="Ruangsuj P."/>
            <person name="Wanthongcharoen S."/>
            <person name="Thongpramul N."/>
            <person name="Pimmason S."/>
            <person name="Yu B."/>
            <person name="Yasawong M."/>
        </authorList>
    </citation>
    <scope>NUCLEOTIDE SEQUENCE [LARGE SCALE GENOMIC DNA]</scope>
    <source>
        <strain evidence="1 2">IM0101</strain>
    </source>
</reference>
<gene>
    <name evidence="1" type="ORF">D7Z54_34630</name>
</gene>